<sequence>MWPFKKKKPVNPLYPNPQPCNFRLVSYRWKCKDGSNGYGHIYMQSNPGVDGDQLTKRDIDAIIGIIKRGIVSEYNSLGPDVTILSITYLSYMTESEFYA</sequence>
<dbReference type="Proteomes" id="UP000322680">
    <property type="component" value="Segment"/>
</dbReference>
<gene>
    <name evidence="1" type="ORF">CPT_MyoSmar_096</name>
</gene>
<evidence type="ECO:0000313" key="1">
    <source>
        <dbReference type="EMBL" id="QEG09545.1"/>
    </source>
</evidence>
<reference evidence="2" key="1">
    <citation type="submission" date="2019-06" db="EMBL/GenBank/DDBJ databases">
        <title>Complete Genome Sequence of Serratia marcescens Myophage MyoSmar.</title>
        <authorList>
            <person name="Cooper S."/>
            <person name="Nguyen Q."/>
            <person name="Newkirk H."/>
            <person name="Liu M."/>
            <person name="Cahill J."/>
            <person name="Ramsey J."/>
        </authorList>
    </citation>
    <scope>NUCLEOTIDE SEQUENCE [LARGE SCALE GENOMIC DNA]</scope>
</reference>
<evidence type="ECO:0000313" key="2">
    <source>
        <dbReference type="Proteomes" id="UP000322680"/>
    </source>
</evidence>
<dbReference type="EMBL" id="MN062189">
    <property type="protein sequence ID" value="QEG09545.1"/>
    <property type="molecule type" value="Genomic_DNA"/>
</dbReference>
<proteinExistence type="predicted"/>
<protein>
    <submittedName>
        <fullName evidence="1">Uncharacterized protein</fullName>
    </submittedName>
</protein>
<accession>A0A5B9N9P9</accession>
<name>A0A5B9N9P9_9CAUD</name>
<organism evidence="1 2">
    <name type="scientific">Serratia phage MyoSmar</name>
    <dbReference type="NCBI Taxonomy" id="2596673"/>
    <lineage>
        <taxon>Viruses</taxon>
        <taxon>Duplodnaviria</taxon>
        <taxon>Heunggongvirae</taxon>
        <taxon>Uroviricota</taxon>
        <taxon>Caudoviricetes</taxon>
        <taxon>Lindbergviridae</taxon>
        <taxon>Myosmarvirus</taxon>
        <taxon>Myosmarvirus myosmar</taxon>
    </lineage>
</organism>
<keyword evidence="2" id="KW-1185">Reference proteome</keyword>